<comment type="caution">
    <text evidence="2">The sequence shown here is derived from an EMBL/GenBank/DDBJ whole genome shotgun (WGS) entry which is preliminary data.</text>
</comment>
<reference evidence="2" key="2">
    <citation type="submission" date="2020-09" db="EMBL/GenBank/DDBJ databases">
        <authorList>
            <person name="Sun Q."/>
            <person name="Kim S."/>
        </authorList>
    </citation>
    <scope>NUCLEOTIDE SEQUENCE</scope>
    <source>
        <strain evidence="2">KCTC 32437</strain>
    </source>
</reference>
<feature type="transmembrane region" description="Helical" evidence="1">
    <location>
        <begin position="188"/>
        <end position="209"/>
    </location>
</feature>
<evidence type="ECO:0000313" key="3">
    <source>
        <dbReference type="Proteomes" id="UP000646579"/>
    </source>
</evidence>
<dbReference type="EMBL" id="BMZE01000001">
    <property type="protein sequence ID" value="GHA16882.1"/>
    <property type="molecule type" value="Genomic_DNA"/>
</dbReference>
<dbReference type="Proteomes" id="UP000646579">
    <property type="component" value="Unassembled WGS sequence"/>
</dbReference>
<dbReference type="AlphaFoldDB" id="A0A918VRQ2"/>
<reference evidence="2" key="1">
    <citation type="journal article" date="2014" name="Int. J. Syst. Evol. Microbiol.">
        <title>Complete genome sequence of Corynebacterium casei LMG S-19264T (=DSM 44701T), isolated from a smear-ripened cheese.</title>
        <authorList>
            <consortium name="US DOE Joint Genome Institute (JGI-PGF)"/>
            <person name="Walter F."/>
            <person name="Albersmeier A."/>
            <person name="Kalinowski J."/>
            <person name="Ruckert C."/>
        </authorList>
    </citation>
    <scope>NUCLEOTIDE SEQUENCE</scope>
    <source>
        <strain evidence="2">KCTC 32437</strain>
    </source>
</reference>
<protein>
    <recommendedName>
        <fullName evidence="4">DUF1109 family protein</fullName>
    </recommendedName>
</protein>
<proteinExistence type="predicted"/>
<feature type="transmembrane region" description="Helical" evidence="1">
    <location>
        <begin position="90"/>
        <end position="111"/>
    </location>
</feature>
<feature type="transmembrane region" description="Helical" evidence="1">
    <location>
        <begin position="156"/>
        <end position="176"/>
    </location>
</feature>
<dbReference type="InterPro" id="IPR009495">
    <property type="entry name" value="NrsF"/>
</dbReference>
<evidence type="ECO:0008006" key="4">
    <source>
        <dbReference type="Google" id="ProtNLM"/>
    </source>
</evidence>
<keyword evidence="1" id="KW-0812">Transmembrane</keyword>
<feature type="transmembrane region" description="Helical" evidence="1">
    <location>
        <begin position="123"/>
        <end position="144"/>
    </location>
</feature>
<sequence>MMKTDALINSLAEDAGPARYSMQGLWMLVCCGAVLTAAAVFLVALGPRPDLGLAVQSLRFDAKFVFTGVLAVSGFAVLRRMALPGAGKRGWLLLLAPLLVAIGVLLELAVLPSDIWLTTAKGSNGWICMTFIPLIGIAPLLAFIGGLRHGAPTRPTLAGAVAGLVAGGVAATFYAAHCTDDSPLFVAFWYPLAIGLLVIAGGALGRLLLRW</sequence>
<accession>A0A918VRQ2</accession>
<dbReference type="RefSeq" id="WP_308430292.1">
    <property type="nucleotide sequence ID" value="NZ_BMZE01000001.1"/>
</dbReference>
<evidence type="ECO:0000256" key="1">
    <source>
        <dbReference type="SAM" id="Phobius"/>
    </source>
</evidence>
<keyword evidence="3" id="KW-1185">Reference proteome</keyword>
<organism evidence="2 3">
    <name type="scientific">Devosia pacifica</name>
    <dbReference type="NCBI Taxonomy" id="1335967"/>
    <lineage>
        <taxon>Bacteria</taxon>
        <taxon>Pseudomonadati</taxon>
        <taxon>Pseudomonadota</taxon>
        <taxon>Alphaproteobacteria</taxon>
        <taxon>Hyphomicrobiales</taxon>
        <taxon>Devosiaceae</taxon>
        <taxon>Devosia</taxon>
    </lineage>
</organism>
<gene>
    <name evidence="2" type="ORF">GCM10007989_10090</name>
</gene>
<feature type="transmembrane region" description="Helical" evidence="1">
    <location>
        <begin position="58"/>
        <end position="78"/>
    </location>
</feature>
<keyword evidence="1" id="KW-1133">Transmembrane helix</keyword>
<evidence type="ECO:0000313" key="2">
    <source>
        <dbReference type="EMBL" id="GHA16882.1"/>
    </source>
</evidence>
<dbReference type="Pfam" id="PF06532">
    <property type="entry name" value="NrsF"/>
    <property type="match status" value="1"/>
</dbReference>
<feature type="transmembrane region" description="Helical" evidence="1">
    <location>
        <begin position="25"/>
        <end position="46"/>
    </location>
</feature>
<name>A0A918VRQ2_9HYPH</name>
<keyword evidence="1" id="KW-0472">Membrane</keyword>